<evidence type="ECO:0000313" key="4">
    <source>
        <dbReference type="EMBL" id="KAB8193163.1"/>
    </source>
</evidence>
<proteinExistence type="predicted"/>
<dbReference type="PROSITE" id="PS50949">
    <property type="entry name" value="HTH_GNTR"/>
    <property type="match status" value="1"/>
</dbReference>
<sequence>MSRRPIYREAQARLKEYIQQHGMRPGDRLPAEAVLAAELGVSRPSLREATKSLQTLGVIEAQHGNGLFVAAFSFRPIIEQLPYGLVDSDAHFAEILVAREAMEVGLMHFAARLGAGAELEECERLARVMEEREAAGESSADVDKQFHLMLYRGLHNSLVDQVIETFWEMFSRLGDAIPRAKGTEVGAIHLAVVHALRAGDAQAAAASMRAHFDDVRARAAILDPGAARTGVPQV</sequence>
<dbReference type="Proteomes" id="UP000312512">
    <property type="component" value="Unassembled WGS sequence"/>
</dbReference>
<dbReference type="SMART" id="SM00895">
    <property type="entry name" value="FCD"/>
    <property type="match status" value="1"/>
</dbReference>
<dbReference type="Gene3D" id="1.20.120.530">
    <property type="entry name" value="GntR ligand-binding domain-like"/>
    <property type="match status" value="1"/>
</dbReference>
<dbReference type="SUPFAM" id="SSF48008">
    <property type="entry name" value="GntR ligand-binding domain-like"/>
    <property type="match status" value="1"/>
</dbReference>
<dbReference type="Pfam" id="PF07729">
    <property type="entry name" value="FCD"/>
    <property type="match status" value="1"/>
</dbReference>
<dbReference type="PANTHER" id="PTHR43537">
    <property type="entry name" value="TRANSCRIPTIONAL REGULATOR, GNTR FAMILY"/>
    <property type="match status" value="1"/>
</dbReference>
<keyword evidence="5" id="KW-1185">Reference proteome</keyword>
<dbReference type="InterPro" id="IPR036388">
    <property type="entry name" value="WH-like_DNA-bd_sf"/>
</dbReference>
<keyword evidence="2" id="KW-0238">DNA-binding</keyword>
<dbReference type="EMBL" id="VDLX02000008">
    <property type="protein sequence ID" value="KAB8193163.1"/>
    <property type="molecule type" value="Genomic_DNA"/>
</dbReference>
<dbReference type="InterPro" id="IPR036390">
    <property type="entry name" value="WH_DNA-bd_sf"/>
</dbReference>
<dbReference type="InterPro" id="IPR008920">
    <property type="entry name" value="TF_FadR/GntR_C"/>
</dbReference>
<dbReference type="SMART" id="SM00345">
    <property type="entry name" value="HTH_GNTR"/>
    <property type="match status" value="1"/>
</dbReference>
<gene>
    <name evidence="4" type="ORF">FH608_022920</name>
</gene>
<dbReference type="InterPro" id="IPR011711">
    <property type="entry name" value="GntR_C"/>
</dbReference>
<dbReference type="CDD" id="cd07377">
    <property type="entry name" value="WHTH_GntR"/>
    <property type="match status" value="1"/>
</dbReference>
<protein>
    <submittedName>
        <fullName evidence="4">GntR family transcriptional regulator</fullName>
    </submittedName>
</protein>
<dbReference type="AlphaFoldDB" id="A0A5C4WCD2"/>
<dbReference type="PANTHER" id="PTHR43537:SF5">
    <property type="entry name" value="UXU OPERON TRANSCRIPTIONAL REGULATOR"/>
    <property type="match status" value="1"/>
</dbReference>
<organism evidence="4 5">
    <name type="scientific">Nonomuraea phyllanthi</name>
    <dbReference type="NCBI Taxonomy" id="2219224"/>
    <lineage>
        <taxon>Bacteria</taxon>
        <taxon>Bacillati</taxon>
        <taxon>Actinomycetota</taxon>
        <taxon>Actinomycetes</taxon>
        <taxon>Streptosporangiales</taxon>
        <taxon>Streptosporangiaceae</taxon>
        <taxon>Nonomuraea</taxon>
    </lineage>
</organism>
<evidence type="ECO:0000256" key="1">
    <source>
        <dbReference type="ARBA" id="ARBA00023015"/>
    </source>
</evidence>
<dbReference type="SUPFAM" id="SSF46785">
    <property type="entry name" value="Winged helix' DNA-binding domain"/>
    <property type="match status" value="1"/>
</dbReference>
<evidence type="ECO:0000256" key="3">
    <source>
        <dbReference type="ARBA" id="ARBA00023163"/>
    </source>
</evidence>
<name>A0A5C4WCD2_9ACTN</name>
<accession>A0A5C4WCD2</accession>
<comment type="caution">
    <text evidence="4">The sequence shown here is derived from an EMBL/GenBank/DDBJ whole genome shotgun (WGS) entry which is preliminary data.</text>
</comment>
<dbReference type="Pfam" id="PF00392">
    <property type="entry name" value="GntR"/>
    <property type="match status" value="1"/>
</dbReference>
<keyword evidence="3" id="KW-0804">Transcription</keyword>
<dbReference type="RefSeq" id="WP_139632618.1">
    <property type="nucleotide sequence ID" value="NZ_VDLX02000008.1"/>
</dbReference>
<dbReference type="OrthoDB" id="7989071at2"/>
<keyword evidence="1" id="KW-0805">Transcription regulation</keyword>
<dbReference type="PRINTS" id="PR00035">
    <property type="entry name" value="HTHGNTR"/>
</dbReference>
<evidence type="ECO:0000313" key="5">
    <source>
        <dbReference type="Proteomes" id="UP000312512"/>
    </source>
</evidence>
<dbReference type="GO" id="GO:0003700">
    <property type="term" value="F:DNA-binding transcription factor activity"/>
    <property type="evidence" value="ECO:0007669"/>
    <property type="project" value="InterPro"/>
</dbReference>
<dbReference type="GO" id="GO:0003677">
    <property type="term" value="F:DNA binding"/>
    <property type="evidence" value="ECO:0007669"/>
    <property type="project" value="UniProtKB-KW"/>
</dbReference>
<reference evidence="4 5" key="1">
    <citation type="submission" date="2019-10" db="EMBL/GenBank/DDBJ databases">
        <title>Nonomuraea sp. nov., isolated from Phyllanthus amarus.</title>
        <authorList>
            <person name="Klykleung N."/>
            <person name="Tanasupawat S."/>
        </authorList>
    </citation>
    <scope>NUCLEOTIDE SEQUENCE [LARGE SCALE GENOMIC DNA]</scope>
    <source>
        <strain evidence="4 5">PA1-10</strain>
    </source>
</reference>
<dbReference type="InterPro" id="IPR000524">
    <property type="entry name" value="Tscrpt_reg_HTH_GntR"/>
</dbReference>
<dbReference type="Gene3D" id="1.10.10.10">
    <property type="entry name" value="Winged helix-like DNA-binding domain superfamily/Winged helix DNA-binding domain"/>
    <property type="match status" value="1"/>
</dbReference>
<evidence type="ECO:0000256" key="2">
    <source>
        <dbReference type="ARBA" id="ARBA00023125"/>
    </source>
</evidence>